<keyword evidence="1" id="KW-0732">Signal</keyword>
<dbReference type="OrthoDB" id="603275at2"/>
<evidence type="ECO:0000313" key="2">
    <source>
        <dbReference type="EMBL" id="QES89344.1"/>
    </source>
</evidence>
<feature type="signal peptide" evidence="1">
    <location>
        <begin position="1"/>
        <end position="20"/>
    </location>
</feature>
<dbReference type="SUPFAM" id="SSF49464">
    <property type="entry name" value="Carboxypeptidase regulatory domain-like"/>
    <property type="match status" value="1"/>
</dbReference>
<reference evidence="2 3" key="1">
    <citation type="submission" date="2019-09" db="EMBL/GenBank/DDBJ databases">
        <title>Complete genome sequence of Arachidicoccus sp. B3-10 isolated from apple orchard soil.</title>
        <authorList>
            <person name="Kim H.S."/>
            <person name="Han K.-I."/>
            <person name="Suh M.K."/>
            <person name="Lee K.C."/>
            <person name="Eom M.K."/>
            <person name="Kim J.-S."/>
            <person name="Kang S.W."/>
            <person name="Sin Y."/>
            <person name="Lee J.-S."/>
        </authorList>
    </citation>
    <scope>NUCLEOTIDE SEQUENCE [LARGE SCALE GENOMIC DNA]</scope>
    <source>
        <strain evidence="2 3">B3-10</strain>
    </source>
</reference>
<dbReference type="InterPro" id="IPR008969">
    <property type="entry name" value="CarboxyPept-like_regulatory"/>
</dbReference>
<feature type="chain" id="PRO_5024439090" description="TonB-dependent receptor" evidence="1">
    <location>
        <begin position="21"/>
        <end position="885"/>
    </location>
</feature>
<dbReference type="Gene3D" id="2.60.40.1120">
    <property type="entry name" value="Carboxypeptidase-like, regulatory domain"/>
    <property type="match status" value="1"/>
</dbReference>
<dbReference type="AlphaFoldDB" id="A0A5P2G0L6"/>
<proteinExistence type="predicted"/>
<evidence type="ECO:0000313" key="3">
    <source>
        <dbReference type="Proteomes" id="UP000292424"/>
    </source>
</evidence>
<gene>
    <name evidence="2" type="ORF">E0W69_011950</name>
</gene>
<evidence type="ECO:0000256" key="1">
    <source>
        <dbReference type="SAM" id="SignalP"/>
    </source>
</evidence>
<dbReference type="KEGG" id="arac:E0W69_011950"/>
<sequence>MPIRLLLFLLILCCATISIAQQTTIHGKIVDSLQHPISNATITLLKTSNGAGINFAKTDSAGIFSIKIPEKWKDSALAIKASHTGFLKAQKEITNLNELVELTLSEEVKHLEEVKVKSKVYIIQKSDTISFNADFFRDSSDRVLGDLIRKIPGIEVSDNGVIKYNGKELNQFYIEGDDLLDGKYNIATNNIPSKDVDKVEVIEHNQHIKMLNGIVQSNQPALNIRLKDRSKLKWINNAEIGGGTPSRYNISANAMAFKPKFKAINVVKANNVGNDLSDELISHFSNDGIADPMIGIAQSRPVGISKNRYLFNKNHMVNLNDMLKFHSGTTLRLNAYYLHDEQPFQSSSTTTYYLPSGDTVGYNEIAKNRMQINHLQATITLNNNSEKKYFNESIFTDISTTKNPVNIRTNGVQLLENLRTNLNTFSHSINGVLNLGRKNHILNYSSDISYSRNPQNFSVQPGWLQDILNDSLDYHQSIQMTNIPTLTTTNNISFIIKNGYWTFNNKIGFDYTHSKLNSDIFIQQNETNSSQSTGIQNKLNWNKSDGYAQSSVQFEKDRSRINIYFPIHYYNINYKNESIDNHDKLNNIFIAPYFSYNLKIAKEHELIANYQFNNIFSELDQVYGAGIMQSYRSINSYYGTPLKNGYTNKYSLGFAYKKTLKMFFWNINSSYTTTHRYFIYASTITNTSYQVSTLPIGNNLRNFSLDGSISKYLFPLKTNITLSSGLGQSKVQQYQNGFLFATSNWSNNYGIELNPRPADWLRIDIKANYYTSNSTSKASGYEDQKTSQFKQNSALNFIFFKRITAQLGSEYYASYLNGQNLAHCFFLDAYLNYRIYKPDINLRFSCTNLANERNFTVLNASANIISASNYLLQPRMFILSAGFRF</sequence>
<accession>A0A5P2G0L6</accession>
<keyword evidence="3" id="KW-1185">Reference proteome</keyword>
<protein>
    <recommendedName>
        <fullName evidence="4">TonB-dependent receptor</fullName>
    </recommendedName>
</protein>
<organism evidence="2 3">
    <name type="scientific">Rhizosphaericola mali</name>
    <dbReference type="NCBI Taxonomy" id="2545455"/>
    <lineage>
        <taxon>Bacteria</taxon>
        <taxon>Pseudomonadati</taxon>
        <taxon>Bacteroidota</taxon>
        <taxon>Chitinophagia</taxon>
        <taxon>Chitinophagales</taxon>
        <taxon>Chitinophagaceae</taxon>
        <taxon>Rhizosphaericola</taxon>
    </lineage>
</organism>
<name>A0A5P2G0L6_9BACT</name>
<evidence type="ECO:0008006" key="4">
    <source>
        <dbReference type="Google" id="ProtNLM"/>
    </source>
</evidence>
<dbReference type="Proteomes" id="UP000292424">
    <property type="component" value="Chromosome"/>
</dbReference>
<dbReference type="RefSeq" id="WP_131330289.1">
    <property type="nucleotide sequence ID" value="NZ_CP044016.1"/>
</dbReference>
<dbReference type="EMBL" id="CP044016">
    <property type="protein sequence ID" value="QES89344.1"/>
    <property type="molecule type" value="Genomic_DNA"/>
</dbReference>
<dbReference type="SUPFAM" id="SSF56935">
    <property type="entry name" value="Porins"/>
    <property type="match status" value="1"/>
</dbReference>